<evidence type="ECO:0000256" key="1">
    <source>
        <dbReference type="SAM" id="Phobius"/>
    </source>
</evidence>
<protein>
    <submittedName>
        <fullName evidence="2">Uncharacterized protein</fullName>
    </submittedName>
</protein>
<dbReference type="EMBL" id="JRRC01459428">
    <property type="protein sequence ID" value="KHG06752.1"/>
    <property type="molecule type" value="Genomic_DNA"/>
</dbReference>
<keyword evidence="1" id="KW-1133">Transmembrane helix</keyword>
<keyword evidence="1" id="KW-0472">Membrane</keyword>
<organism evidence="2 3">
    <name type="scientific">Gossypium arboreum</name>
    <name type="common">Tree cotton</name>
    <name type="synonym">Gossypium nanking</name>
    <dbReference type="NCBI Taxonomy" id="29729"/>
    <lineage>
        <taxon>Eukaryota</taxon>
        <taxon>Viridiplantae</taxon>
        <taxon>Streptophyta</taxon>
        <taxon>Embryophyta</taxon>
        <taxon>Tracheophyta</taxon>
        <taxon>Spermatophyta</taxon>
        <taxon>Magnoliopsida</taxon>
        <taxon>eudicotyledons</taxon>
        <taxon>Gunneridae</taxon>
        <taxon>Pentapetalae</taxon>
        <taxon>rosids</taxon>
        <taxon>malvids</taxon>
        <taxon>Malvales</taxon>
        <taxon>Malvaceae</taxon>
        <taxon>Malvoideae</taxon>
        <taxon>Gossypium</taxon>
    </lineage>
</organism>
<comment type="caution">
    <text evidence="2">The sequence shown here is derived from an EMBL/GenBank/DDBJ whole genome shotgun (WGS) entry which is preliminary data.</text>
</comment>
<evidence type="ECO:0000313" key="3">
    <source>
        <dbReference type="Proteomes" id="UP000032142"/>
    </source>
</evidence>
<gene>
    <name evidence="2" type="ORF">F383_33714</name>
</gene>
<proteinExistence type="predicted"/>
<feature type="transmembrane region" description="Helical" evidence="1">
    <location>
        <begin position="12"/>
        <end position="31"/>
    </location>
</feature>
<dbReference type="AlphaFoldDB" id="A0A0B0N2D9"/>
<name>A0A0B0N2D9_GOSAR</name>
<keyword evidence="3" id="KW-1185">Reference proteome</keyword>
<evidence type="ECO:0000313" key="2">
    <source>
        <dbReference type="EMBL" id="KHG06752.1"/>
    </source>
</evidence>
<reference evidence="3" key="1">
    <citation type="submission" date="2014-09" db="EMBL/GenBank/DDBJ databases">
        <authorList>
            <person name="Mudge J."/>
            <person name="Ramaraj T."/>
            <person name="Lindquist I.E."/>
            <person name="Bharti A.K."/>
            <person name="Sundararajan A."/>
            <person name="Cameron C.T."/>
            <person name="Woodward J.E."/>
            <person name="May G.D."/>
            <person name="Brubaker C."/>
            <person name="Broadhvest J."/>
            <person name="Wilkins T.A."/>
        </authorList>
    </citation>
    <scope>NUCLEOTIDE SEQUENCE</scope>
    <source>
        <strain evidence="3">cv. AKA8401</strain>
    </source>
</reference>
<dbReference type="Proteomes" id="UP000032142">
    <property type="component" value="Unassembled WGS sequence"/>
</dbReference>
<sequence length="38" mass="4398">MEVQAMSISHVGLFSSFLARFSLFLLFYAHLSIKHQIK</sequence>
<keyword evidence="1" id="KW-0812">Transmembrane</keyword>
<accession>A0A0B0N2D9</accession>